<keyword evidence="5 7" id="KW-0238">DNA-binding</keyword>
<keyword evidence="1 7" id="KW-0963">Cytoplasm</keyword>
<accession>A0ABS4KD84</accession>
<comment type="subcellular location">
    <subcellularLocation>
        <location evidence="7">Cytoplasm</location>
    </subcellularLocation>
</comment>
<dbReference type="NCBIfam" id="NF003995">
    <property type="entry name" value="PRK05472.2-4"/>
    <property type="match status" value="1"/>
</dbReference>
<protein>
    <recommendedName>
        <fullName evidence="7">Redox-sensing transcriptional repressor Rex</fullName>
    </recommendedName>
</protein>
<comment type="similarity">
    <text evidence="7">Belongs to the transcriptional regulatory Rex family.</text>
</comment>
<dbReference type="RefSeq" id="WP_210059878.1">
    <property type="nucleotide sequence ID" value="NZ_JAGGLJ010000001.1"/>
</dbReference>
<proteinExistence type="inferred from homology"/>
<dbReference type="InterPro" id="IPR036291">
    <property type="entry name" value="NAD(P)-bd_dom_sf"/>
</dbReference>
<organism evidence="9 10">
    <name type="scientific">Peptoniphilus stercorisuis</name>
    <dbReference type="NCBI Taxonomy" id="1436965"/>
    <lineage>
        <taxon>Bacteria</taxon>
        <taxon>Bacillati</taxon>
        <taxon>Bacillota</taxon>
        <taxon>Tissierellia</taxon>
        <taxon>Tissierellales</taxon>
        <taxon>Peptoniphilaceae</taxon>
        <taxon>Peptoniphilus</taxon>
    </lineage>
</organism>
<dbReference type="SUPFAM" id="SSF46785">
    <property type="entry name" value="Winged helix' DNA-binding domain"/>
    <property type="match status" value="1"/>
</dbReference>
<dbReference type="InterPro" id="IPR009718">
    <property type="entry name" value="Rex_DNA-bd_C_dom"/>
</dbReference>
<evidence type="ECO:0000313" key="10">
    <source>
        <dbReference type="Proteomes" id="UP001519306"/>
    </source>
</evidence>
<dbReference type="Proteomes" id="UP001519306">
    <property type="component" value="Unassembled WGS sequence"/>
</dbReference>
<evidence type="ECO:0000256" key="4">
    <source>
        <dbReference type="ARBA" id="ARBA00023027"/>
    </source>
</evidence>
<evidence type="ECO:0000256" key="2">
    <source>
        <dbReference type="ARBA" id="ARBA00022491"/>
    </source>
</evidence>
<dbReference type="Pfam" id="PF06971">
    <property type="entry name" value="Put_DNA-bind_N"/>
    <property type="match status" value="1"/>
</dbReference>
<dbReference type="InterPro" id="IPR036390">
    <property type="entry name" value="WH_DNA-bd_sf"/>
</dbReference>
<gene>
    <name evidence="7" type="primary">rex</name>
    <name evidence="9" type="ORF">J2Z71_000089</name>
</gene>
<sequence length="216" mass="24393">MANKASKVSETVIRRLPIYHRYLTEIIDRDIERISSSELSKLTGFTASQIRQDLNNFGGFGQQGYGYNAVDLRNQIDKILGMDHTYKTIVVGAGSLGSAVAKYDDFRASGFKIEALFDTNDKLIGEKVDNVPILPYSEMKEYVKENNIDVGIITVPKQNAIDVIHTLIEAGIKGIWNFAPIDFHMPEDSDVIIENIRLNDSLLKLSYYLKEHFSEK</sequence>
<dbReference type="InterPro" id="IPR003781">
    <property type="entry name" value="CoA-bd"/>
</dbReference>
<dbReference type="SUPFAM" id="SSF51735">
    <property type="entry name" value="NAD(P)-binding Rossmann-fold domains"/>
    <property type="match status" value="1"/>
</dbReference>
<comment type="caution">
    <text evidence="9">The sequence shown here is derived from an EMBL/GenBank/DDBJ whole genome shotgun (WGS) entry which is preliminary data.</text>
</comment>
<dbReference type="InterPro" id="IPR036388">
    <property type="entry name" value="WH-like_DNA-bd_sf"/>
</dbReference>
<dbReference type="Pfam" id="PF02629">
    <property type="entry name" value="CoA_binding"/>
    <property type="match status" value="1"/>
</dbReference>
<keyword evidence="10" id="KW-1185">Reference proteome</keyword>
<evidence type="ECO:0000256" key="3">
    <source>
        <dbReference type="ARBA" id="ARBA00023015"/>
    </source>
</evidence>
<dbReference type="NCBIfam" id="NF003994">
    <property type="entry name" value="PRK05472.2-3"/>
    <property type="match status" value="1"/>
</dbReference>
<dbReference type="SMART" id="SM00881">
    <property type="entry name" value="CoA_binding"/>
    <property type="match status" value="1"/>
</dbReference>
<evidence type="ECO:0000256" key="6">
    <source>
        <dbReference type="ARBA" id="ARBA00023163"/>
    </source>
</evidence>
<comment type="subunit">
    <text evidence="7">Homodimer.</text>
</comment>
<feature type="domain" description="CoA-binding" evidence="8">
    <location>
        <begin position="81"/>
        <end position="182"/>
    </location>
</feature>
<evidence type="ECO:0000256" key="5">
    <source>
        <dbReference type="ARBA" id="ARBA00023125"/>
    </source>
</evidence>
<dbReference type="NCBIfam" id="NF003990">
    <property type="entry name" value="PRK05472.1-4"/>
    <property type="match status" value="1"/>
</dbReference>
<keyword evidence="3 7" id="KW-0805">Transcription regulation</keyword>
<keyword evidence="4 7" id="KW-0520">NAD</keyword>
<dbReference type="EMBL" id="JAGGLJ010000001">
    <property type="protein sequence ID" value="MBP2024574.1"/>
    <property type="molecule type" value="Genomic_DNA"/>
</dbReference>
<keyword evidence="6 7" id="KW-0804">Transcription</keyword>
<dbReference type="NCBIfam" id="NF003989">
    <property type="entry name" value="PRK05472.1-3"/>
    <property type="match status" value="1"/>
</dbReference>
<evidence type="ECO:0000313" key="9">
    <source>
        <dbReference type="EMBL" id="MBP2024574.1"/>
    </source>
</evidence>
<dbReference type="InterPro" id="IPR022876">
    <property type="entry name" value="Tscrpt_rep_Rex"/>
</dbReference>
<evidence type="ECO:0000256" key="7">
    <source>
        <dbReference type="HAMAP-Rule" id="MF_01131"/>
    </source>
</evidence>
<feature type="DNA-binding region" description="H-T-H motif" evidence="7">
    <location>
        <begin position="18"/>
        <end position="57"/>
    </location>
</feature>
<dbReference type="PANTHER" id="PTHR35786">
    <property type="entry name" value="REDOX-SENSING TRANSCRIPTIONAL REPRESSOR REX"/>
    <property type="match status" value="1"/>
</dbReference>
<dbReference type="Gene3D" id="3.40.50.720">
    <property type="entry name" value="NAD(P)-binding Rossmann-like Domain"/>
    <property type="match status" value="1"/>
</dbReference>
<comment type="function">
    <text evidence="7">Modulates transcription in response to changes in cellular NADH/NAD(+) redox state.</text>
</comment>
<keyword evidence="2 7" id="KW-0678">Repressor</keyword>
<dbReference type="NCBIfam" id="NF003996">
    <property type="entry name" value="PRK05472.2-5"/>
    <property type="match status" value="1"/>
</dbReference>
<evidence type="ECO:0000256" key="1">
    <source>
        <dbReference type="ARBA" id="ARBA00022490"/>
    </source>
</evidence>
<name>A0ABS4KD84_9FIRM</name>
<evidence type="ECO:0000259" key="8">
    <source>
        <dbReference type="SMART" id="SM00881"/>
    </source>
</evidence>
<feature type="binding site" evidence="7">
    <location>
        <begin position="92"/>
        <end position="97"/>
    </location>
    <ligand>
        <name>NAD(+)</name>
        <dbReference type="ChEBI" id="CHEBI:57540"/>
    </ligand>
</feature>
<dbReference type="PANTHER" id="PTHR35786:SF1">
    <property type="entry name" value="REDOX-SENSING TRANSCRIPTIONAL REPRESSOR REX 1"/>
    <property type="match status" value="1"/>
</dbReference>
<dbReference type="HAMAP" id="MF_01131">
    <property type="entry name" value="Rex"/>
    <property type="match status" value="1"/>
</dbReference>
<reference evidence="9 10" key="1">
    <citation type="submission" date="2021-03" db="EMBL/GenBank/DDBJ databases">
        <title>Genomic Encyclopedia of Type Strains, Phase IV (KMG-IV): sequencing the most valuable type-strain genomes for metagenomic binning, comparative biology and taxonomic classification.</title>
        <authorList>
            <person name="Goeker M."/>
        </authorList>
    </citation>
    <scope>NUCLEOTIDE SEQUENCE [LARGE SCALE GENOMIC DNA]</scope>
    <source>
        <strain evidence="9 10">DSM 27563</strain>
    </source>
</reference>
<dbReference type="Gene3D" id="1.10.10.10">
    <property type="entry name" value="Winged helix-like DNA-binding domain superfamily/Winged helix DNA-binding domain"/>
    <property type="match status" value="1"/>
</dbReference>